<evidence type="ECO:0000313" key="2">
    <source>
        <dbReference type="Proteomes" id="UP000265520"/>
    </source>
</evidence>
<dbReference type="GO" id="GO:0032259">
    <property type="term" value="P:methylation"/>
    <property type="evidence" value="ECO:0007669"/>
    <property type="project" value="UniProtKB-KW"/>
</dbReference>
<dbReference type="InterPro" id="IPR029063">
    <property type="entry name" value="SAM-dependent_MTases_sf"/>
</dbReference>
<evidence type="ECO:0000313" key="1">
    <source>
        <dbReference type="EMBL" id="MCI03628.1"/>
    </source>
</evidence>
<dbReference type="SUPFAM" id="SSF81799">
    <property type="entry name" value="Putative methyltransferase TM0872, insert domain"/>
    <property type="match status" value="1"/>
</dbReference>
<dbReference type="Gene3D" id="3.40.50.150">
    <property type="entry name" value="Vaccinia Virus protein VP39"/>
    <property type="match status" value="1"/>
</dbReference>
<keyword evidence="1" id="KW-0808">Transferase</keyword>
<accession>A0A392NUX9</accession>
<proteinExistence type="predicted"/>
<sequence>NVVQFKTMIMSNLMVLEFAVDDPQRGFSVLSDGPLDMRMDPQNSRSEKCWHHVNVV</sequence>
<protein>
    <submittedName>
        <fullName evidence="1">16S rRNA (Cytosine(1402)-N(4))-methyltransferase</fullName>
    </submittedName>
</protein>
<reference evidence="1 2" key="1">
    <citation type="journal article" date="2018" name="Front. Plant Sci.">
        <title>Red Clover (Trifolium pratense) and Zigzag Clover (T. medium) - A Picture of Genomic Similarities and Differences.</title>
        <authorList>
            <person name="Dluhosova J."/>
            <person name="Istvanek J."/>
            <person name="Nedelnik J."/>
            <person name="Repkova J."/>
        </authorList>
    </citation>
    <scope>NUCLEOTIDE SEQUENCE [LARGE SCALE GENOMIC DNA]</scope>
    <source>
        <strain evidence="2">cv. 10/8</strain>
        <tissue evidence="1">Leaf</tissue>
    </source>
</reference>
<keyword evidence="1" id="KW-0489">Methyltransferase</keyword>
<comment type="caution">
    <text evidence="1">The sequence shown here is derived from an EMBL/GenBank/DDBJ whole genome shotgun (WGS) entry which is preliminary data.</text>
</comment>
<dbReference type="EMBL" id="LXQA010052786">
    <property type="protein sequence ID" value="MCI03628.1"/>
    <property type="molecule type" value="Genomic_DNA"/>
</dbReference>
<dbReference type="InterPro" id="IPR023397">
    <property type="entry name" value="SAM-dep_MeTrfase_MraW_recog"/>
</dbReference>
<feature type="non-terminal residue" evidence="1">
    <location>
        <position position="1"/>
    </location>
</feature>
<dbReference type="Gene3D" id="1.10.150.170">
    <property type="entry name" value="Putative methyltransferase TM0872, insert domain"/>
    <property type="match status" value="1"/>
</dbReference>
<dbReference type="InterPro" id="IPR002903">
    <property type="entry name" value="RsmH"/>
</dbReference>
<organism evidence="1 2">
    <name type="scientific">Trifolium medium</name>
    <dbReference type="NCBI Taxonomy" id="97028"/>
    <lineage>
        <taxon>Eukaryota</taxon>
        <taxon>Viridiplantae</taxon>
        <taxon>Streptophyta</taxon>
        <taxon>Embryophyta</taxon>
        <taxon>Tracheophyta</taxon>
        <taxon>Spermatophyta</taxon>
        <taxon>Magnoliopsida</taxon>
        <taxon>eudicotyledons</taxon>
        <taxon>Gunneridae</taxon>
        <taxon>Pentapetalae</taxon>
        <taxon>rosids</taxon>
        <taxon>fabids</taxon>
        <taxon>Fabales</taxon>
        <taxon>Fabaceae</taxon>
        <taxon>Papilionoideae</taxon>
        <taxon>50 kb inversion clade</taxon>
        <taxon>NPAAA clade</taxon>
        <taxon>Hologalegina</taxon>
        <taxon>IRL clade</taxon>
        <taxon>Trifolieae</taxon>
        <taxon>Trifolium</taxon>
    </lineage>
</organism>
<dbReference type="Proteomes" id="UP000265520">
    <property type="component" value="Unassembled WGS sequence"/>
</dbReference>
<dbReference type="Pfam" id="PF01795">
    <property type="entry name" value="Methyltransf_5"/>
    <property type="match status" value="1"/>
</dbReference>
<dbReference type="AlphaFoldDB" id="A0A392NUX9"/>
<dbReference type="GO" id="GO:0008168">
    <property type="term" value="F:methyltransferase activity"/>
    <property type="evidence" value="ECO:0007669"/>
    <property type="project" value="UniProtKB-KW"/>
</dbReference>
<keyword evidence="2" id="KW-1185">Reference proteome</keyword>
<name>A0A392NUX9_9FABA</name>